<protein>
    <submittedName>
        <fullName evidence="2">Uncharacterized protein</fullName>
    </submittedName>
</protein>
<feature type="compositionally biased region" description="Low complexity" evidence="1">
    <location>
        <begin position="48"/>
        <end position="68"/>
    </location>
</feature>
<gene>
    <name evidence="2" type="ORF">SERLA73DRAFT_186545</name>
</gene>
<evidence type="ECO:0000256" key="1">
    <source>
        <dbReference type="SAM" id="MobiDB-lite"/>
    </source>
</evidence>
<proteinExistence type="predicted"/>
<organism evidence="3">
    <name type="scientific">Serpula lacrymans var. lacrymans (strain S7.3)</name>
    <name type="common">Dry rot fungus</name>
    <dbReference type="NCBI Taxonomy" id="936435"/>
    <lineage>
        <taxon>Eukaryota</taxon>
        <taxon>Fungi</taxon>
        <taxon>Dikarya</taxon>
        <taxon>Basidiomycota</taxon>
        <taxon>Agaricomycotina</taxon>
        <taxon>Agaricomycetes</taxon>
        <taxon>Agaricomycetidae</taxon>
        <taxon>Boletales</taxon>
        <taxon>Coniophorineae</taxon>
        <taxon>Serpulaceae</taxon>
        <taxon>Serpula</taxon>
    </lineage>
</organism>
<sequence length="319" mass="34816">MFCLTFLGISRHHFTQSHPISPFNYLFHISLSHPLSYPLQSTALGSCSSSSQMPSLRRSFSSPSVRSSPYPPPVSAASTRTRPHGHRRSSGSETSTRRVLADIEWWRVADGQLDLDAPHGQEDHPQDDAQNHDSVTLADDVNVPDFSAGGGPDLPQTPLMWSLHTFDISRSQEYALPTTQFAALSIAPRSPTRRRHGRDSSFSSLESTPEASETPLEAIRLSVLDSPLAFTHVGVPFAHPPIPLSCAPPSEQRLPCPQPAPSLSVASTTSPISEARSLSTIIFFAKDVAQSYLHLHSWGHKTISCLFPSIKNDVAPPFT</sequence>
<keyword evidence="3" id="KW-1185">Reference proteome</keyword>
<dbReference type="HOGENOM" id="CLU_871995_0_0_1"/>
<accession>F8Q7G5</accession>
<feature type="region of interest" description="Disordered" evidence="1">
    <location>
        <begin position="48"/>
        <end position="96"/>
    </location>
</feature>
<evidence type="ECO:0000313" key="3">
    <source>
        <dbReference type="Proteomes" id="UP000008063"/>
    </source>
</evidence>
<feature type="region of interest" description="Disordered" evidence="1">
    <location>
        <begin position="187"/>
        <end position="211"/>
    </location>
</feature>
<feature type="compositionally biased region" description="Polar residues" evidence="1">
    <location>
        <begin position="200"/>
        <end position="211"/>
    </location>
</feature>
<dbReference type="OrthoDB" id="3236040at2759"/>
<name>F8Q7G5_SERL3</name>
<reference evidence="3" key="1">
    <citation type="journal article" date="2011" name="Science">
        <title>The plant cell wall-decomposing machinery underlies the functional diversity of forest fungi.</title>
        <authorList>
            <person name="Eastwood D.C."/>
            <person name="Floudas D."/>
            <person name="Binder M."/>
            <person name="Majcherczyk A."/>
            <person name="Schneider P."/>
            <person name="Aerts A."/>
            <person name="Asiegbu F.O."/>
            <person name="Baker S.E."/>
            <person name="Barry K."/>
            <person name="Bendiksby M."/>
            <person name="Blumentritt M."/>
            <person name="Coutinho P.M."/>
            <person name="Cullen D."/>
            <person name="de Vries R.P."/>
            <person name="Gathman A."/>
            <person name="Goodell B."/>
            <person name="Henrissat B."/>
            <person name="Ihrmark K."/>
            <person name="Kauserud H."/>
            <person name="Kohler A."/>
            <person name="LaButti K."/>
            <person name="Lapidus A."/>
            <person name="Lavin J.L."/>
            <person name="Lee Y.-H."/>
            <person name="Lindquist E."/>
            <person name="Lilly W."/>
            <person name="Lucas S."/>
            <person name="Morin E."/>
            <person name="Murat C."/>
            <person name="Oguiza J.A."/>
            <person name="Park J."/>
            <person name="Pisabarro A.G."/>
            <person name="Riley R."/>
            <person name="Rosling A."/>
            <person name="Salamov A."/>
            <person name="Schmidt O."/>
            <person name="Schmutz J."/>
            <person name="Skrede I."/>
            <person name="Stenlid J."/>
            <person name="Wiebenga A."/>
            <person name="Xie X."/>
            <person name="Kuees U."/>
            <person name="Hibbett D.S."/>
            <person name="Hoffmeister D."/>
            <person name="Hoegberg N."/>
            <person name="Martin F."/>
            <person name="Grigoriev I.V."/>
            <person name="Watkinson S.C."/>
        </authorList>
    </citation>
    <scope>NUCLEOTIDE SEQUENCE [LARGE SCALE GENOMIC DNA]</scope>
    <source>
        <strain evidence="3">strain S7.3</strain>
    </source>
</reference>
<evidence type="ECO:0000313" key="2">
    <source>
        <dbReference type="EMBL" id="EGN95503.1"/>
    </source>
</evidence>
<dbReference type="Proteomes" id="UP000008063">
    <property type="component" value="Unassembled WGS sequence"/>
</dbReference>
<dbReference type="InParanoid" id="F8Q7G5"/>
<dbReference type="eggNOG" id="ENOG502STA5">
    <property type="taxonomic scope" value="Eukaryota"/>
</dbReference>
<dbReference type="AlphaFoldDB" id="F8Q7G5"/>
<dbReference type="EMBL" id="GL945485">
    <property type="protein sequence ID" value="EGN95503.1"/>
    <property type="molecule type" value="Genomic_DNA"/>
</dbReference>